<keyword evidence="6 10" id="KW-0964">Secreted</keyword>
<name>A0A8C5M361_9ANUR</name>
<evidence type="ECO:0000256" key="6">
    <source>
        <dbReference type="ARBA" id="ARBA00022525"/>
    </source>
</evidence>
<evidence type="ECO:0000313" key="12">
    <source>
        <dbReference type="Ensembl" id="ENSLLEP00000008163.1"/>
    </source>
</evidence>
<evidence type="ECO:0000256" key="1">
    <source>
        <dbReference type="ARBA" id="ARBA00004496"/>
    </source>
</evidence>
<keyword evidence="7 10" id="KW-0666">Pyrogen</keyword>
<evidence type="ECO:0000256" key="7">
    <source>
        <dbReference type="ARBA" id="ARBA00022620"/>
    </source>
</evidence>
<dbReference type="PRINTS" id="PR01357">
    <property type="entry name" value="INTRLEUKN1AB"/>
</dbReference>
<organism evidence="12 13">
    <name type="scientific">Leptobrachium leishanense</name>
    <name type="common">Leishan spiny toad</name>
    <dbReference type="NCBI Taxonomy" id="445787"/>
    <lineage>
        <taxon>Eukaryota</taxon>
        <taxon>Metazoa</taxon>
        <taxon>Chordata</taxon>
        <taxon>Craniata</taxon>
        <taxon>Vertebrata</taxon>
        <taxon>Euteleostomi</taxon>
        <taxon>Amphibia</taxon>
        <taxon>Batrachia</taxon>
        <taxon>Anura</taxon>
        <taxon>Pelobatoidea</taxon>
        <taxon>Megophryidae</taxon>
        <taxon>Leptobrachium</taxon>
    </lineage>
</organism>
<dbReference type="GeneTree" id="ENSGT00950000182943"/>
<sequence>MCEVSENYRKLCENLSCATGGRGLSLDSHIKHQAQRLTSLVQGKKTLQELYLRHKSLSRGMTLAQVPAMKSYQMDSKSEHDGDFYGDYSCGFQESMHFSHCLSCHGSCSSGIQLKMATEVDSGYSFRKAVVLVVAIERLKKGLESHEGFRDTDLLDLLNDIFVQEEIPYENKEFDFASPSKFKWLKSSECKIRDSYNKSLAVQQFLGNSKLVAVFLQGLNIQREEKICMSFYAKQNLNGHKLPVTLGLVGKDLYLSCTLVDSQPELHLETVKNIKQVKNEDLLRFIFMKSAYGSRFSFESAACPGWYISTPQADNELVRVMPEADQRSVRDFTVVS</sequence>
<evidence type="ECO:0000256" key="4">
    <source>
        <dbReference type="ARBA" id="ARBA00022490"/>
    </source>
</evidence>
<dbReference type="InterPro" id="IPR020877">
    <property type="entry name" value="IL-1_CS"/>
</dbReference>
<keyword evidence="9 10" id="KW-0497">Mitogen</keyword>
<dbReference type="PRINTS" id="PR01359">
    <property type="entry name" value="INTRLEUKIN1B"/>
</dbReference>
<dbReference type="Ensembl" id="ENSLLET00000008492.1">
    <property type="protein sequence ID" value="ENSLLEP00000008163.1"/>
    <property type="gene ID" value="ENSLLEG00000005192.1"/>
</dbReference>
<dbReference type="GO" id="GO:0010628">
    <property type="term" value="P:positive regulation of gene expression"/>
    <property type="evidence" value="ECO:0007669"/>
    <property type="project" value="TreeGrafter"/>
</dbReference>
<dbReference type="InterPro" id="IPR003502">
    <property type="entry name" value="IL-1_propep"/>
</dbReference>
<keyword evidence="4" id="KW-0963">Cytoplasm</keyword>
<dbReference type="PANTHER" id="PTHR10078">
    <property type="entry name" value="INTERLEUKIN-1 FAMILY MEMBER"/>
    <property type="match status" value="1"/>
</dbReference>
<dbReference type="GO" id="GO:0001660">
    <property type="term" value="P:fever generation"/>
    <property type="evidence" value="ECO:0007669"/>
    <property type="project" value="UniProtKB-UniRule"/>
</dbReference>
<dbReference type="GO" id="GO:0005149">
    <property type="term" value="F:interleukin-1 receptor binding"/>
    <property type="evidence" value="ECO:0007669"/>
    <property type="project" value="UniProtKB-UniRule"/>
</dbReference>
<dbReference type="Pfam" id="PF02394">
    <property type="entry name" value="IL1_propep"/>
    <property type="match status" value="1"/>
</dbReference>
<evidence type="ECO:0000256" key="3">
    <source>
        <dbReference type="ARBA" id="ARBA00010448"/>
    </source>
</evidence>
<dbReference type="GO" id="GO:0006955">
    <property type="term" value="P:immune response"/>
    <property type="evidence" value="ECO:0007669"/>
    <property type="project" value="InterPro"/>
</dbReference>
<dbReference type="GO" id="GO:0005829">
    <property type="term" value="C:cytosol"/>
    <property type="evidence" value="ECO:0007669"/>
    <property type="project" value="UniProtKB-UniRule"/>
</dbReference>
<protein>
    <recommendedName>
        <fullName evidence="10">Interleukin-1</fullName>
    </recommendedName>
</protein>
<keyword evidence="5 10" id="KW-0202">Cytokine</keyword>
<dbReference type="GO" id="GO:0019221">
    <property type="term" value="P:cytokine-mediated signaling pathway"/>
    <property type="evidence" value="ECO:0007669"/>
    <property type="project" value="TreeGrafter"/>
</dbReference>
<feature type="domain" description="Interleukin-1 propeptide" evidence="11">
    <location>
        <begin position="64"/>
        <end position="167"/>
    </location>
</feature>
<proteinExistence type="inferred from homology"/>
<comment type="subcellular location">
    <subcellularLocation>
        <location evidence="1">Cytoplasm</location>
    </subcellularLocation>
    <subcellularLocation>
        <location evidence="2 10">Secreted</location>
    </subcellularLocation>
</comment>
<reference evidence="12" key="2">
    <citation type="submission" date="2025-09" db="UniProtKB">
        <authorList>
            <consortium name="Ensembl"/>
        </authorList>
    </citation>
    <scope>IDENTIFICATION</scope>
</reference>
<keyword evidence="8 10" id="KW-0395">Inflammatory response</keyword>
<dbReference type="InterPro" id="IPR008996">
    <property type="entry name" value="IL1/FGF"/>
</dbReference>
<keyword evidence="13" id="KW-1185">Reference proteome</keyword>
<dbReference type="Proteomes" id="UP000694569">
    <property type="component" value="Unplaced"/>
</dbReference>
<dbReference type="GO" id="GO:0071222">
    <property type="term" value="P:cellular response to lipopolysaccharide"/>
    <property type="evidence" value="ECO:0007669"/>
    <property type="project" value="TreeGrafter"/>
</dbReference>
<dbReference type="PRINTS" id="PR00264">
    <property type="entry name" value="INTERLEUKIN1"/>
</dbReference>
<reference evidence="12" key="1">
    <citation type="submission" date="2025-08" db="UniProtKB">
        <authorList>
            <consortium name="Ensembl"/>
        </authorList>
    </citation>
    <scope>IDENTIFICATION</scope>
</reference>
<dbReference type="SUPFAM" id="SSF50353">
    <property type="entry name" value="Cytokine"/>
    <property type="match status" value="1"/>
</dbReference>
<comment type="subunit">
    <text evidence="10">Monomer.</text>
</comment>
<dbReference type="GO" id="GO:0005125">
    <property type="term" value="F:cytokine activity"/>
    <property type="evidence" value="ECO:0007669"/>
    <property type="project" value="UniProtKB-UniRule"/>
</dbReference>
<dbReference type="Pfam" id="PF00340">
    <property type="entry name" value="IL1"/>
    <property type="match status" value="1"/>
</dbReference>
<dbReference type="CDD" id="cd23296">
    <property type="entry name" value="beta-trefoil_IL1B"/>
    <property type="match status" value="1"/>
</dbReference>
<comment type="similarity">
    <text evidence="3 10">Belongs to the IL-1 family.</text>
</comment>
<evidence type="ECO:0000256" key="2">
    <source>
        <dbReference type="ARBA" id="ARBA00004613"/>
    </source>
</evidence>
<dbReference type="Gene3D" id="2.80.10.50">
    <property type="match status" value="1"/>
</dbReference>
<dbReference type="SMART" id="SM00125">
    <property type="entry name" value="IL1"/>
    <property type="match status" value="1"/>
</dbReference>
<dbReference type="GO" id="GO:0051781">
    <property type="term" value="P:positive regulation of cell division"/>
    <property type="evidence" value="ECO:0007669"/>
    <property type="project" value="UniProtKB-KW"/>
</dbReference>
<evidence type="ECO:0000256" key="9">
    <source>
        <dbReference type="ARBA" id="ARBA00023246"/>
    </source>
</evidence>
<dbReference type="OrthoDB" id="9449069at2759"/>
<evidence type="ECO:0000259" key="11">
    <source>
        <dbReference type="Pfam" id="PF02394"/>
    </source>
</evidence>
<dbReference type="GO" id="GO:0005615">
    <property type="term" value="C:extracellular space"/>
    <property type="evidence" value="ECO:0007669"/>
    <property type="project" value="UniProtKB-KW"/>
</dbReference>
<accession>A0A8C5M361</accession>
<dbReference type="AlphaFoldDB" id="A0A8C5M361"/>
<evidence type="ECO:0000313" key="13">
    <source>
        <dbReference type="Proteomes" id="UP000694569"/>
    </source>
</evidence>
<evidence type="ECO:0000256" key="5">
    <source>
        <dbReference type="ARBA" id="ARBA00022514"/>
    </source>
</evidence>
<dbReference type="InterPro" id="IPR000975">
    <property type="entry name" value="IL-1_fam"/>
</dbReference>
<dbReference type="PANTHER" id="PTHR10078:SF36">
    <property type="entry name" value="INTERLEUKIN-1"/>
    <property type="match status" value="1"/>
</dbReference>
<evidence type="ECO:0000256" key="10">
    <source>
        <dbReference type="RuleBase" id="RU003753"/>
    </source>
</evidence>
<dbReference type="PROSITE" id="PS00253">
    <property type="entry name" value="INTERLEUKIN_1"/>
    <property type="match status" value="1"/>
</dbReference>
<evidence type="ECO:0000256" key="8">
    <source>
        <dbReference type="ARBA" id="ARBA00023198"/>
    </source>
</evidence>